<evidence type="ECO:0000313" key="2">
    <source>
        <dbReference type="EMBL" id="KAF4383201.1"/>
    </source>
</evidence>
<dbReference type="AlphaFoldDB" id="A0A7J6GJZ9"/>
<protein>
    <submittedName>
        <fullName evidence="2">Uncharacterized protein</fullName>
    </submittedName>
</protein>
<keyword evidence="1" id="KW-1133">Transmembrane helix</keyword>
<evidence type="ECO:0000256" key="1">
    <source>
        <dbReference type="SAM" id="Phobius"/>
    </source>
</evidence>
<accession>A0A7J6GJZ9</accession>
<dbReference type="EMBL" id="JAATIP010000053">
    <property type="protein sequence ID" value="KAF4383201.1"/>
    <property type="molecule type" value="Genomic_DNA"/>
</dbReference>
<comment type="caution">
    <text evidence="2">The sequence shown here is derived from an EMBL/GenBank/DDBJ whole genome shotgun (WGS) entry which is preliminary data.</text>
</comment>
<dbReference type="PANTHER" id="PTHR34658">
    <property type="entry name" value="OS01G0151800 PROTEIN"/>
    <property type="match status" value="1"/>
</dbReference>
<keyword evidence="1" id="KW-0472">Membrane</keyword>
<dbReference type="PANTHER" id="PTHR34658:SF5">
    <property type="entry name" value="PROTEIN, PUTATIVE-RELATED"/>
    <property type="match status" value="1"/>
</dbReference>
<keyword evidence="1" id="KW-0812">Transmembrane</keyword>
<evidence type="ECO:0000313" key="3">
    <source>
        <dbReference type="Proteomes" id="UP000525078"/>
    </source>
</evidence>
<feature type="transmembrane region" description="Helical" evidence="1">
    <location>
        <begin position="16"/>
        <end position="38"/>
    </location>
</feature>
<gene>
    <name evidence="2" type="ORF">F8388_009232</name>
</gene>
<proteinExistence type="predicted"/>
<dbReference type="Proteomes" id="UP000525078">
    <property type="component" value="Unassembled WGS sequence"/>
</dbReference>
<sequence>MTPLRSVLEGIITRRIILLYATTWTIMLTVTVAVASFAPEFAFVMAISPSSSFSKSCSKGLVRIPFSDPLTEVICFPSHMVKRSKIDLIVPTIFAALVVTASACFVRSFALYVCVTTHNHYSSNYYTMTNLHRHRHLQAEFGRAAREAGGSAELEEDYEEVLYQYPKQPAIVFLAEAEVFLGKDSQSHQNPNQSGLNIQPCCWRVVENKSPDENNLGTPLS</sequence>
<name>A0A7J6GJZ9_CANSA</name>
<reference evidence="2 3" key="1">
    <citation type="journal article" date="2020" name="bioRxiv">
        <title>Sequence and annotation of 42 cannabis genomes reveals extensive copy number variation in cannabinoid synthesis and pathogen resistance genes.</title>
        <authorList>
            <person name="Mckernan K.J."/>
            <person name="Helbert Y."/>
            <person name="Kane L.T."/>
            <person name="Ebling H."/>
            <person name="Zhang L."/>
            <person name="Liu B."/>
            <person name="Eaton Z."/>
            <person name="Mclaughlin S."/>
            <person name="Kingan S."/>
            <person name="Baybayan P."/>
            <person name="Concepcion G."/>
            <person name="Jordan M."/>
            <person name="Riva A."/>
            <person name="Barbazuk W."/>
            <person name="Harkins T."/>
        </authorList>
    </citation>
    <scope>NUCLEOTIDE SEQUENCE [LARGE SCALE GENOMIC DNA]</scope>
    <source>
        <strain evidence="3">cv. Jamaican Lion 4</strain>
        <tissue evidence="2">Leaf</tissue>
    </source>
</reference>
<feature type="transmembrane region" description="Helical" evidence="1">
    <location>
        <begin position="88"/>
        <end position="113"/>
    </location>
</feature>
<organism evidence="2 3">
    <name type="scientific">Cannabis sativa</name>
    <name type="common">Hemp</name>
    <name type="synonym">Marijuana</name>
    <dbReference type="NCBI Taxonomy" id="3483"/>
    <lineage>
        <taxon>Eukaryota</taxon>
        <taxon>Viridiplantae</taxon>
        <taxon>Streptophyta</taxon>
        <taxon>Embryophyta</taxon>
        <taxon>Tracheophyta</taxon>
        <taxon>Spermatophyta</taxon>
        <taxon>Magnoliopsida</taxon>
        <taxon>eudicotyledons</taxon>
        <taxon>Gunneridae</taxon>
        <taxon>Pentapetalae</taxon>
        <taxon>rosids</taxon>
        <taxon>fabids</taxon>
        <taxon>Rosales</taxon>
        <taxon>Cannabaceae</taxon>
        <taxon>Cannabis</taxon>
    </lineage>
</organism>